<proteinExistence type="inferred from homology"/>
<feature type="transmembrane region" description="Helical" evidence="12">
    <location>
        <begin position="293"/>
        <end position="315"/>
    </location>
</feature>
<dbReference type="PANTHER" id="PTHR45618">
    <property type="entry name" value="MITOCHONDRIAL DICARBOXYLATE CARRIER-RELATED"/>
    <property type="match status" value="1"/>
</dbReference>
<dbReference type="AlphaFoldDB" id="A0A1R2CHI8"/>
<evidence type="ECO:0000313" key="14">
    <source>
        <dbReference type="Proteomes" id="UP000187209"/>
    </source>
</evidence>
<keyword evidence="7 12" id="KW-1133">Transmembrane helix</keyword>
<evidence type="ECO:0000256" key="3">
    <source>
        <dbReference type="ARBA" id="ARBA00022448"/>
    </source>
</evidence>
<dbReference type="InterPro" id="IPR050391">
    <property type="entry name" value="Mito_Metabolite_Transporter"/>
</dbReference>
<evidence type="ECO:0000256" key="2">
    <source>
        <dbReference type="ARBA" id="ARBA00006375"/>
    </source>
</evidence>
<evidence type="ECO:0000313" key="13">
    <source>
        <dbReference type="EMBL" id="OMJ88499.1"/>
    </source>
</evidence>
<keyword evidence="6" id="KW-0999">Mitochondrion inner membrane</keyword>
<accession>A0A1R2CHI8</accession>
<evidence type="ECO:0000256" key="1">
    <source>
        <dbReference type="ARBA" id="ARBA00004448"/>
    </source>
</evidence>
<dbReference type="Proteomes" id="UP000187209">
    <property type="component" value="Unassembled WGS sequence"/>
</dbReference>
<dbReference type="OrthoDB" id="756301at2759"/>
<evidence type="ECO:0000256" key="12">
    <source>
        <dbReference type="SAM" id="Phobius"/>
    </source>
</evidence>
<sequence>MVNNFNILTISILPLAYIKYNKMLNHPDIHLTKYVEEFKNFAIGGTAGIIATTATLPVDYIKVHIQCLAEGNRGVRLNPIMFARQTLQTKGISEFYSGLSSAIARQSVYATTRLGLYKTLVDREKQRTGNDYISFWRKFMYSTIAGGVGAIVGNPCDIALIRVQTDHQLPPERRRNYKGIFDALYRIPKEEGIFALWRACTPTILRACALNFGMLAPYDQCKEYMDRKLGYNSMNRIYSSLFAAVCACIISLPFDNAKVKCQRMVPDANGVYPYKNFADCCVKSLKREGILGFYAGFSVFVARVGPNVIITLLSLDFLHYLLD</sequence>
<keyword evidence="4 10" id="KW-0812">Transmembrane</keyword>
<feature type="repeat" description="Solcar" evidence="10">
    <location>
        <begin position="133"/>
        <end position="224"/>
    </location>
</feature>
<gene>
    <name evidence="13" type="ORF">SteCoe_9533</name>
</gene>
<dbReference type="EMBL" id="MPUH01000149">
    <property type="protein sequence ID" value="OMJ88499.1"/>
    <property type="molecule type" value="Genomic_DNA"/>
</dbReference>
<comment type="similarity">
    <text evidence="2 11">Belongs to the mitochondrial carrier (TC 2.A.29) family.</text>
</comment>
<evidence type="ECO:0000256" key="11">
    <source>
        <dbReference type="RuleBase" id="RU000488"/>
    </source>
</evidence>
<evidence type="ECO:0000256" key="7">
    <source>
        <dbReference type="ARBA" id="ARBA00022989"/>
    </source>
</evidence>
<feature type="repeat" description="Solcar" evidence="10">
    <location>
        <begin position="231"/>
        <end position="321"/>
    </location>
</feature>
<evidence type="ECO:0000256" key="5">
    <source>
        <dbReference type="ARBA" id="ARBA00022737"/>
    </source>
</evidence>
<reference evidence="13 14" key="1">
    <citation type="submission" date="2016-11" db="EMBL/GenBank/DDBJ databases">
        <title>The macronuclear genome of Stentor coeruleus: a giant cell with tiny introns.</title>
        <authorList>
            <person name="Slabodnick M."/>
            <person name="Ruby J.G."/>
            <person name="Reiff S.B."/>
            <person name="Swart E.C."/>
            <person name="Gosai S."/>
            <person name="Prabakaran S."/>
            <person name="Witkowska E."/>
            <person name="Larue G.E."/>
            <person name="Fisher S."/>
            <person name="Freeman R.M."/>
            <person name="Gunawardena J."/>
            <person name="Chu W."/>
            <person name="Stover N.A."/>
            <person name="Gregory B.D."/>
            <person name="Nowacki M."/>
            <person name="Derisi J."/>
            <person name="Roy S.W."/>
            <person name="Marshall W.F."/>
            <person name="Sood P."/>
        </authorList>
    </citation>
    <scope>NUCLEOTIDE SEQUENCE [LARGE SCALE GENOMIC DNA]</scope>
    <source>
        <strain evidence="13">WM001</strain>
    </source>
</reference>
<dbReference type="Gene3D" id="1.50.40.10">
    <property type="entry name" value="Mitochondrial carrier domain"/>
    <property type="match status" value="1"/>
</dbReference>
<keyword evidence="9 10" id="KW-0472">Membrane</keyword>
<feature type="transmembrane region" description="Helical" evidence="12">
    <location>
        <begin position="237"/>
        <end position="254"/>
    </location>
</feature>
<comment type="caution">
    <text evidence="13">The sequence shown here is derived from an EMBL/GenBank/DDBJ whole genome shotgun (WGS) entry which is preliminary data.</text>
</comment>
<dbReference type="GO" id="GO:0055085">
    <property type="term" value="P:transmembrane transport"/>
    <property type="evidence" value="ECO:0007669"/>
    <property type="project" value="InterPro"/>
</dbReference>
<dbReference type="InterPro" id="IPR002067">
    <property type="entry name" value="MCP"/>
</dbReference>
<dbReference type="InterPro" id="IPR023395">
    <property type="entry name" value="MCP_dom_sf"/>
</dbReference>
<evidence type="ECO:0000256" key="6">
    <source>
        <dbReference type="ARBA" id="ARBA00022792"/>
    </source>
</evidence>
<dbReference type="PROSITE" id="PS50920">
    <property type="entry name" value="SOLCAR"/>
    <property type="match status" value="3"/>
</dbReference>
<keyword evidence="8" id="KW-0496">Mitochondrion</keyword>
<dbReference type="SUPFAM" id="SSF103506">
    <property type="entry name" value="Mitochondrial carrier"/>
    <property type="match status" value="1"/>
</dbReference>
<dbReference type="PRINTS" id="PR00926">
    <property type="entry name" value="MITOCARRIER"/>
</dbReference>
<dbReference type="FunFam" id="1.50.40.10:FF:000009">
    <property type="entry name" value="Mitochondrial 2-oxoglutarate/malate carrier protein"/>
    <property type="match status" value="1"/>
</dbReference>
<dbReference type="Pfam" id="PF00153">
    <property type="entry name" value="Mito_carr"/>
    <property type="match status" value="3"/>
</dbReference>
<comment type="subcellular location">
    <subcellularLocation>
        <location evidence="1">Mitochondrion inner membrane</location>
        <topology evidence="1">Multi-pass membrane protein</topology>
    </subcellularLocation>
</comment>
<protein>
    <submittedName>
        <fullName evidence="13">Uncharacterized protein</fullName>
    </submittedName>
</protein>
<organism evidence="13 14">
    <name type="scientific">Stentor coeruleus</name>
    <dbReference type="NCBI Taxonomy" id="5963"/>
    <lineage>
        <taxon>Eukaryota</taxon>
        <taxon>Sar</taxon>
        <taxon>Alveolata</taxon>
        <taxon>Ciliophora</taxon>
        <taxon>Postciliodesmatophora</taxon>
        <taxon>Heterotrichea</taxon>
        <taxon>Heterotrichida</taxon>
        <taxon>Stentoridae</taxon>
        <taxon>Stentor</taxon>
    </lineage>
</organism>
<evidence type="ECO:0000256" key="10">
    <source>
        <dbReference type="PROSITE-ProRule" id="PRU00282"/>
    </source>
</evidence>
<keyword evidence="3 11" id="KW-0813">Transport</keyword>
<evidence type="ECO:0000256" key="8">
    <source>
        <dbReference type="ARBA" id="ARBA00023128"/>
    </source>
</evidence>
<evidence type="ECO:0000256" key="9">
    <source>
        <dbReference type="ARBA" id="ARBA00023136"/>
    </source>
</evidence>
<name>A0A1R2CHI8_9CILI</name>
<dbReference type="GO" id="GO:0005743">
    <property type="term" value="C:mitochondrial inner membrane"/>
    <property type="evidence" value="ECO:0007669"/>
    <property type="project" value="UniProtKB-SubCell"/>
</dbReference>
<keyword evidence="14" id="KW-1185">Reference proteome</keyword>
<dbReference type="InterPro" id="IPR018108">
    <property type="entry name" value="MCP_transmembrane"/>
</dbReference>
<keyword evidence="5" id="KW-0677">Repeat</keyword>
<evidence type="ECO:0000256" key="4">
    <source>
        <dbReference type="ARBA" id="ARBA00022692"/>
    </source>
</evidence>
<feature type="repeat" description="Solcar" evidence="10">
    <location>
        <begin position="35"/>
        <end position="123"/>
    </location>
</feature>